<evidence type="ECO:0000256" key="2">
    <source>
        <dbReference type="ARBA" id="ARBA00023012"/>
    </source>
</evidence>
<dbReference type="Pfam" id="PF00486">
    <property type="entry name" value="Trans_reg_C"/>
    <property type="match status" value="1"/>
</dbReference>
<feature type="repeat" description="TPR" evidence="6">
    <location>
        <begin position="862"/>
        <end position="895"/>
    </location>
</feature>
<dbReference type="InterPro" id="IPR036388">
    <property type="entry name" value="WH-like_DNA-bd_sf"/>
</dbReference>
<dbReference type="InterPro" id="IPR019734">
    <property type="entry name" value="TPR_rpt"/>
</dbReference>
<gene>
    <name evidence="9" type="ORF">ACH4TF_22795</name>
</gene>
<dbReference type="InterPro" id="IPR027417">
    <property type="entry name" value="P-loop_NTPase"/>
</dbReference>
<dbReference type="InterPro" id="IPR016032">
    <property type="entry name" value="Sig_transdc_resp-reg_C-effctor"/>
</dbReference>
<dbReference type="Gene3D" id="3.40.50.300">
    <property type="entry name" value="P-loop containing nucleotide triphosphate hydrolases"/>
    <property type="match status" value="1"/>
</dbReference>
<dbReference type="PROSITE" id="PS50005">
    <property type="entry name" value="TPR"/>
    <property type="match status" value="1"/>
</dbReference>
<dbReference type="CDD" id="cd15831">
    <property type="entry name" value="BTAD"/>
    <property type="match status" value="1"/>
</dbReference>
<dbReference type="SUPFAM" id="SSF52540">
    <property type="entry name" value="P-loop containing nucleoside triphosphate hydrolases"/>
    <property type="match status" value="1"/>
</dbReference>
<dbReference type="SUPFAM" id="SSF46894">
    <property type="entry name" value="C-terminal effector domain of the bipartite response regulators"/>
    <property type="match status" value="1"/>
</dbReference>
<feature type="domain" description="OmpR/PhoB-type" evidence="8">
    <location>
        <begin position="1"/>
        <end position="107"/>
    </location>
</feature>
<name>A0ABW7TA21_9ACTN</name>
<dbReference type="Pfam" id="PF00931">
    <property type="entry name" value="NB-ARC"/>
    <property type="match status" value="1"/>
</dbReference>
<keyword evidence="5" id="KW-0804">Transcription</keyword>
<evidence type="ECO:0000256" key="4">
    <source>
        <dbReference type="ARBA" id="ARBA00023125"/>
    </source>
</evidence>
<evidence type="ECO:0000259" key="8">
    <source>
        <dbReference type="PROSITE" id="PS51755"/>
    </source>
</evidence>
<reference evidence="9 10" key="1">
    <citation type="submission" date="2024-10" db="EMBL/GenBank/DDBJ databases">
        <title>The Natural Products Discovery Center: Release of the First 8490 Sequenced Strains for Exploring Actinobacteria Biosynthetic Diversity.</title>
        <authorList>
            <person name="Kalkreuter E."/>
            <person name="Kautsar S.A."/>
            <person name="Yang D."/>
            <person name="Bader C.D."/>
            <person name="Teijaro C.N."/>
            <person name="Fluegel L."/>
            <person name="Davis C.M."/>
            <person name="Simpson J.R."/>
            <person name="Lauterbach L."/>
            <person name="Steele A.D."/>
            <person name="Gui C."/>
            <person name="Meng S."/>
            <person name="Li G."/>
            <person name="Viehrig K."/>
            <person name="Ye F."/>
            <person name="Su P."/>
            <person name="Kiefer A.F."/>
            <person name="Nichols A."/>
            <person name="Cepeda A.J."/>
            <person name="Yan W."/>
            <person name="Fan B."/>
            <person name="Jiang Y."/>
            <person name="Adhikari A."/>
            <person name="Zheng C.-J."/>
            <person name="Schuster L."/>
            <person name="Cowan T.M."/>
            <person name="Smanski M.J."/>
            <person name="Chevrette M.G."/>
            <person name="De Carvalho L.P.S."/>
            <person name="Shen B."/>
        </authorList>
    </citation>
    <scope>NUCLEOTIDE SEQUENCE [LARGE SCALE GENOMIC DNA]</scope>
    <source>
        <strain evidence="9 10">NPDC020979</strain>
    </source>
</reference>
<organism evidence="9 10">
    <name type="scientific">Streptomyces abikoensis</name>
    <dbReference type="NCBI Taxonomy" id="97398"/>
    <lineage>
        <taxon>Bacteria</taxon>
        <taxon>Bacillati</taxon>
        <taxon>Actinomycetota</taxon>
        <taxon>Actinomycetes</taxon>
        <taxon>Kitasatosporales</taxon>
        <taxon>Streptomycetaceae</taxon>
        <taxon>Streptomyces</taxon>
    </lineage>
</organism>
<dbReference type="RefSeq" id="WP_397613738.1">
    <property type="nucleotide sequence ID" value="NZ_JBIRRB010000008.1"/>
</dbReference>
<proteinExistence type="inferred from homology"/>
<dbReference type="EMBL" id="JBIRRB010000008">
    <property type="protein sequence ID" value="MFI0913269.1"/>
    <property type="molecule type" value="Genomic_DNA"/>
</dbReference>
<dbReference type="Gene3D" id="1.25.40.10">
    <property type="entry name" value="Tetratricopeptide repeat domain"/>
    <property type="match status" value="3"/>
</dbReference>
<evidence type="ECO:0000256" key="1">
    <source>
        <dbReference type="ARBA" id="ARBA00005820"/>
    </source>
</evidence>
<sequence>MNNQDEPPHRLRFHVLGPVRADRDGQPLPLGSPQERATLAILLLRDGRSLTASELVDALWGADPPHRAMDTLRAYVTRLRAVLEPGRPFRGRAKVLVSTGGGYAVRVPSGSLDATVFEEHLAAAADARASGDAAGAYARLTTALALWEGTALAGLTGPYAERERERLTELRATAREDHYDCALALGRHAESVAGLRALAAEQPLREKPRALLMLALHRAGRQAEALAVFSETGRLLPDGPGPGLVRLRERILAGDPALAAPAVSGAAVTADGCGSPGASPALDLLPPEPVGFTGRETLTGEVRAALAEAEGDVVVLTGPAGTGKTALATHTARAARTAYPDGLLHVDLRGTDPEPVGTGAALAELLHALGVTDAALPDDVERRAALYRSLLADRRVLVVLDDAHDTAHLRPLLPGVPGCAALVTTRSPDLALPGARTVGVDAMEEKEALALLTAVGGGRAADSAVAGGDAARSVVAACERLPLALRIAGARLTTPPAWTPGDLAARLAEERQRLDTLHAGVGVGVDVGVDADVDTGDVVLEAACRVAHDALEPETARAFRLLALPDAGPLDAASAAAVLDLPDVTRAEAVVGGLVRAGLLESASPGRYGRHALVRLFARRQSERSDSPPVRDAALLRLLDHQLATAVTALLRLIPDSPLPRHLLHHLATAGRPLADAGAARSWAHDAHPDVLATVRQVLAQDVPDALRPAVDLLTVWAALTAGTARRHDLESSVRQALDRARERGDDIAAARTLRLPVAPSPEELRSALRLAEEVHDPLTPLLAGFELGVVLLELDRADEALPLLVRAEEGLVREGAAGGAAEALAHAARAYIALGRPEESLAAADAAVERARSVGQGRTLALVLLQAGRAHLRADRTSAAADRLREALTVEPEGTDPRREALVWAWLARCRLAQLRHREAVAAADRALALEAGPGDDHVRGLALAARGRAQLALGEPRLALGALREAHEVLTRRGAAEAAEVGALLNEEFGAG</sequence>
<evidence type="ECO:0000256" key="5">
    <source>
        <dbReference type="ARBA" id="ARBA00023163"/>
    </source>
</evidence>
<dbReference type="PROSITE" id="PS51755">
    <property type="entry name" value="OMPR_PHOB"/>
    <property type="match status" value="1"/>
</dbReference>
<dbReference type="Gene3D" id="1.10.10.10">
    <property type="entry name" value="Winged helix-like DNA-binding domain superfamily/Winged helix DNA-binding domain"/>
    <property type="match status" value="1"/>
</dbReference>
<evidence type="ECO:0000313" key="9">
    <source>
        <dbReference type="EMBL" id="MFI0913269.1"/>
    </source>
</evidence>
<dbReference type="InterPro" id="IPR005158">
    <property type="entry name" value="BTAD"/>
</dbReference>
<feature type="DNA-binding region" description="OmpR/PhoB-type" evidence="7">
    <location>
        <begin position="1"/>
        <end position="107"/>
    </location>
</feature>
<dbReference type="SUPFAM" id="SSF48452">
    <property type="entry name" value="TPR-like"/>
    <property type="match status" value="2"/>
</dbReference>
<dbReference type="InterPro" id="IPR051677">
    <property type="entry name" value="AfsR-DnrI-RedD_regulator"/>
</dbReference>
<dbReference type="InterPro" id="IPR002182">
    <property type="entry name" value="NB-ARC"/>
</dbReference>
<evidence type="ECO:0000256" key="3">
    <source>
        <dbReference type="ARBA" id="ARBA00023015"/>
    </source>
</evidence>
<comment type="caution">
    <text evidence="9">The sequence shown here is derived from an EMBL/GenBank/DDBJ whole genome shotgun (WGS) entry which is preliminary data.</text>
</comment>
<dbReference type="Proteomes" id="UP001611162">
    <property type="component" value="Unassembled WGS sequence"/>
</dbReference>
<evidence type="ECO:0000313" key="10">
    <source>
        <dbReference type="Proteomes" id="UP001611162"/>
    </source>
</evidence>
<keyword evidence="4 7" id="KW-0238">DNA-binding</keyword>
<keyword evidence="6" id="KW-0802">TPR repeat</keyword>
<accession>A0ABW7TA21</accession>
<keyword evidence="3" id="KW-0805">Transcription regulation</keyword>
<dbReference type="PANTHER" id="PTHR35807">
    <property type="entry name" value="TRANSCRIPTIONAL REGULATOR REDD-RELATED"/>
    <property type="match status" value="1"/>
</dbReference>
<comment type="similarity">
    <text evidence="1">Belongs to the AfsR/DnrI/RedD regulatory family.</text>
</comment>
<protein>
    <submittedName>
        <fullName evidence="9">AfsR/SARP family transcriptional regulator</fullName>
    </submittedName>
</protein>
<evidence type="ECO:0000256" key="6">
    <source>
        <dbReference type="PROSITE-ProRule" id="PRU00339"/>
    </source>
</evidence>
<dbReference type="InterPro" id="IPR001867">
    <property type="entry name" value="OmpR/PhoB-type_DNA-bd"/>
</dbReference>
<dbReference type="PRINTS" id="PR00364">
    <property type="entry name" value="DISEASERSIST"/>
</dbReference>
<dbReference type="InterPro" id="IPR003593">
    <property type="entry name" value="AAA+_ATPase"/>
</dbReference>
<dbReference type="SMART" id="SM00862">
    <property type="entry name" value="Trans_reg_C"/>
    <property type="match status" value="1"/>
</dbReference>
<dbReference type="Pfam" id="PF03704">
    <property type="entry name" value="BTAD"/>
    <property type="match status" value="1"/>
</dbReference>
<evidence type="ECO:0000256" key="7">
    <source>
        <dbReference type="PROSITE-ProRule" id="PRU01091"/>
    </source>
</evidence>
<dbReference type="InterPro" id="IPR011990">
    <property type="entry name" value="TPR-like_helical_dom_sf"/>
</dbReference>
<dbReference type="SMART" id="SM01043">
    <property type="entry name" value="BTAD"/>
    <property type="match status" value="1"/>
</dbReference>
<dbReference type="SMART" id="SM00028">
    <property type="entry name" value="TPR"/>
    <property type="match status" value="4"/>
</dbReference>
<dbReference type="PANTHER" id="PTHR35807:SF1">
    <property type="entry name" value="TRANSCRIPTIONAL REGULATOR REDD"/>
    <property type="match status" value="1"/>
</dbReference>
<keyword evidence="2" id="KW-0902">Two-component regulatory system</keyword>
<keyword evidence="10" id="KW-1185">Reference proteome</keyword>
<dbReference type="SMART" id="SM00382">
    <property type="entry name" value="AAA"/>
    <property type="match status" value="1"/>
</dbReference>